<feature type="region of interest" description="Disordered" evidence="4">
    <location>
        <begin position="222"/>
        <end position="265"/>
    </location>
</feature>
<comment type="catalytic activity">
    <reaction evidence="3">
        <text>an N-acyl-L-alpha-aminoacyl-tRNA + H2O = an N-acyl-L-amino acid + a tRNA + H(+)</text>
        <dbReference type="Rhea" id="RHEA:54448"/>
        <dbReference type="Rhea" id="RHEA-COMP:10123"/>
        <dbReference type="Rhea" id="RHEA-COMP:13883"/>
        <dbReference type="ChEBI" id="CHEBI:15377"/>
        <dbReference type="ChEBI" id="CHEBI:15378"/>
        <dbReference type="ChEBI" id="CHEBI:59874"/>
        <dbReference type="ChEBI" id="CHEBI:78442"/>
        <dbReference type="ChEBI" id="CHEBI:138191"/>
        <dbReference type="EC" id="3.1.1.29"/>
    </reaction>
</comment>
<proteinExistence type="predicted"/>
<dbReference type="PANTHER" id="PTHR12649:SF25">
    <property type="entry name" value="AMINOACYL-TRNA HYDROLASE"/>
    <property type="match status" value="1"/>
</dbReference>
<keyword evidence="2" id="KW-0378">Hydrolase</keyword>
<dbReference type="GO" id="GO:0004045">
    <property type="term" value="F:peptidyl-tRNA hydrolase activity"/>
    <property type="evidence" value="ECO:0007669"/>
    <property type="project" value="UniProtKB-EC"/>
</dbReference>
<organism evidence="5 6">
    <name type="scientific">Leishmania tarentolae</name>
    <name type="common">Sauroleishmania tarentolae</name>
    <dbReference type="NCBI Taxonomy" id="5689"/>
    <lineage>
        <taxon>Eukaryota</taxon>
        <taxon>Discoba</taxon>
        <taxon>Euglenozoa</taxon>
        <taxon>Kinetoplastea</taxon>
        <taxon>Metakinetoplastina</taxon>
        <taxon>Trypanosomatida</taxon>
        <taxon>Trypanosomatidae</taxon>
        <taxon>Leishmaniinae</taxon>
        <taxon>Leishmania</taxon>
        <taxon>lizard Leishmania</taxon>
    </lineage>
</organism>
<dbReference type="EMBL" id="BLBS01000043">
    <property type="protein sequence ID" value="GET90847.1"/>
    <property type="molecule type" value="Genomic_DNA"/>
</dbReference>
<evidence type="ECO:0000256" key="3">
    <source>
        <dbReference type="ARBA" id="ARBA00048707"/>
    </source>
</evidence>
<dbReference type="Pfam" id="PF01981">
    <property type="entry name" value="PTH2"/>
    <property type="match status" value="1"/>
</dbReference>
<comment type="caution">
    <text evidence="5">The sequence shown here is derived from an EMBL/GenBank/DDBJ whole genome shotgun (WGS) entry which is preliminary data.</text>
</comment>
<evidence type="ECO:0000256" key="1">
    <source>
        <dbReference type="ARBA" id="ARBA00013260"/>
    </source>
</evidence>
<dbReference type="EC" id="3.1.1.29" evidence="1"/>
<dbReference type="PANTHER" id="PTHR12649">
    <property type="entry name" value="PEPTIDYL-TRNA HYDROLASE 2"/>
    <property type="match status" value="1"/>
</dbReference>
<dbReference type="Proteomes" id="UP000419144">
    <property type="component" value="Unassembled WGS sequence"/>
</dbReference>
<sequence>MSGSVARTRVTAVGVPFCFWRTADHKMCATSPAAPPIAVPYLDGRHSSFPSPALLFLTVQQPYVDFGQYSETLVCSSPVYALLPRRKGSVLWQAGQEVYAQQQCCGVSRSGARRRFRARACVCDASPAACISPAPSFCTSFHDIREVPHRAFFIIAMTPCDFSLSEAAWNSTCVMGALLGCAMAFFCAAIVQRLTSHHAAPKEVAASPFLSRRDRAAKRLEELRSQSATASKDRAHAAEVSTTDEDSWESATSGSSDEDSDDFDADSEYERMEALRLKMVFIVSSRVKPKITAQEVAVLTASAGVQLVKLLQEVTKPSAAVRMPPSESLCAGESPDHQRWVQWYLWWSRIGCGKITLKCPDKETLELIVSAAQKHRLPMAVTRQSEVVLADSANDEVMPITSDAVVVALGPAPSDVLEPITGSLKLFS</sequence>
<accession>A0A640KTI2</accession>
<reference evidence="5" key="1">
    <citation type="submission" date="2019-11" db="EMBL/GenBank/DDBJ databases">
        <title>Leishmania tarentolae CDS.</title>
        <authorList>
            <person name="Goto Y."/>
            <person name="Yamagishi J."/>
        </authorList>
    </citation>
    <scope>NUCLEOTIDE SEQUENCE [LARGE SCALE GENOMIC DNA]</scope>
    <source>
        <strain evidence="5">Parrot Tar II</strain>
    </source>
</reference>
<dbReference type="AlphaFoldDB" id="A0A640KTI2"/>
<feature type="compositionally biased region" description="Acidic residues" evidence="4">
    <location>
        <begin position="256"/>
        <end position="265"/>
    </location>
</feature>
<dbReference type="OrthoDB" id="1733656at2759"/>
<dbReference type="GO" id="GO:0005829">
    <property type="term" value="C:cytosol"/>
    <property type="evidence" value="ECO:0007669"/>
    <property type="project" value="TreeGrafter"/>
</dbReference>
<dbReference type="InterPro" id="IPR002833">
    <property type="entry name" value="PTH2"/>
</dbReference>
<evidence type="ECO:0000313" key="6">
    <source>
        <dbReference type="Proteomes" id="UP000419144"/>
    </source>
</evidence>
<evidence type="ECO:0000313" key="5">
    <source>
        <dbReference type="EMBL" id="GET90847.1"/>
    </source>
</evidence>
<dbReference type="InterPro" id="IPR023476">
    <property type="entry name" value="Pep_tRNA_hydro_II_dom_sf"/>
</dbReference>
<evidence type="ECO:0000256" key="2">
    <source>
        <dbReference type="ARBA" id="ARBA00022801"/>
    </source>
</evidence>
<name>A0A640KTI2_LEITA</name>
<protein>
    <recommendedName>
        <fullName evidence="1">peptidyl-tRNA hydrolase</fullName>
        <ecNumber evidence="1">3.1.1.29</ecNumber>
    </recommendedName>
</protein>
<dbReference type="Gene3D" id="3.40.1490.10">
    <property type="entry name" value="Bit1"/>
    <property type="match status" value="1"/>
</dbReference>
<dbReference type="SUPFAM" id="SSF102462">
    <property type="entry name" value="Peptidyl-tRNA hydrolase II"/>
    <property type="match status" value="1"/>
</dbReference>
<dbReference type="VEuPathDB" id="TriTrypDB:LtaPh_3024600"/>
<evidence type="ECO:0000256" key="4">
    <source>
        <dbReference type="SAM" id="MobiDB-lite"/>
    </source>
</evidence>
<gene>
    <name evidence="5" type="ORF">LtaPh_3024600</name>
</gene>
<keyword evidence="6" id="KW-1185">Reference proteome</keyword>